<sequence>MKLLEGQPLKLEDVGRIVWTLFQLDVLHMFVYYFTKRHPDEKKIIRTSPREFKRLRLQYEDVRNYINIQKDNIHGILAVLISNIDENAQDISSYGADRAKGRISVCAWITLSRECIKPLIITKDDITDEDLLHQAIVQGKYADIYRSRSGNQNNDLFVRWLKECYFLDLEAKRVAIQQKNALAIQLTDNCEICIIDEVKKLLGNQLISWGKTKLTPSQSVLEAFDALQIATSIKTTKAAFRIAGIDFKVVRGIIVAKIDVQRFENIIKNQQQIILQYQH</sequence>
<protein>
    <submittedName>
        <fullName evidence="1">Uncharacterized protein</fullName>
    </submittedName>
</protein>
<name>A0A5J4X5J0_9EUKA</name>
<evidence type="ECO:0000313" key="1">
    <source>
        <dbReference type="EMBL" id="KAA6402504.1"/>
    </source>
</evidence>
<evidence type="ECO:0000313" key="2">
    <source>
        <dbReference type="Proteomes" id="UP000324800"/>
    </source>
</evidence>
<accession>A0A5J4X5J0</accession>
<dbReference type="EMBL" id="SNRW01000225">
    <property type="protein sequence ID" value="KAA6402504.1"/>
    <property type="molecule type" value="Genomic_DNA"/>
</dbReference>
<organism evidence="1 2">
    <name type="scientific">Streblomastix strix</name>
    <dbReference type="NCBI Taxonomy" id="222440"/>
    <lineage>
        <taxon>Eukaryota</taxon>
        <taxon>Metamonada</taxon>
        <taxon>Preaxostyla</taxon>
        <taxon>Oxymonadida</taxon>
        <taxon>Streblomastigidae</taxon>
        <taxon>Streblomastix</taxon>
    </lineage>
</organism>
<reference evidence="1 2" key="1">
    <citation type="submission" date="2019-03" db="EMBL/GenBank/DDBJ databases">
        <title>Single cell metagenomics reveals metabolic interactions within the superorganism composed of flagellate Streblomastix strix and complex community of Bacteroidetes bacteria on its surface.</title>
        <authorList>
            <person name="Treitli S.C."/>
            <person name="Kolisko M."/>
            <person name="Husnik F."/>
            <person name="Keeling P."/>
            <person name="Hampl V."/>
        </authorList>
    </citation>
    <scope>NUCLEOTIDE SEQUENCE [LARGE SCALE GENOMIC DNA]</scope>
    <source>
        <strain evidence="1">ST1C</strain>
    </source>
</reference>
<comment type="caution">
    <text evidence="1">The sequence shown here is derived from an EMBL/GenBank/DDBJ whole genome shotgun (WGS) entry which is preliminary data.</text>
</comment>
<dbReference type="AlphaFoldDB" id="A0A5J4X5J0"/>
<dbReference type="Proteomes" id="UP000324800">
    <property type="component" value="Unassembled WGS sequence"/>
</dbReference>
<gene>
    <name evidence="1" type="ORF">EZS28_001970</name>
</gene>
<proteinExistence type="predicted"/>